<keyword evidence="1" id="KW-0547">Nucleotide-binding</keyword>
<gene>
    <name evidence="5" type="primary">MDN1_9</name>
    <name evidence="5" type="ORF">P7K49_008320</name>
</gene>
<dbReference type="Gene3D" id="3.40.50.300">
    <property type="entry name" value="P-loop containing nucleotide triphosphate hydrolases"/>
    <property type="match status" value="1"/>
</dbReference>
<protein>
    <submittedName>
        <fullName evidence="5">AAA ATPase midasin</fullName>
    </submittedName>
</protein>
<evidence type="ECO:0000259" key="3">
    <source>
        <dbReference type="Pfam" id="PF07728"/>
    </source>
</evidence>
<dbReference type="Pfam" id="PF07728">
    <property type="entry name" value="AAA_5"/>
    <property type="match status" value="1"/>
</dbReference>
<dbReference type="Pfam" id="PF21108">
    <property type="entry name" value="MDN1_4th"/>
    <property type="match status" value="1"/>
</dbReference>
<dbReference type="InterPro" id="IPR027417">
    <property type="entry name" value="P-loop_NTPase"/>
</dbReference>
<dbReference type="EMBL" id="JASSZA010000004">
    <property type="protein sequence ID" value="KAK2114054.1"/>
    <property type="molecule type" value="Genomic_DNA"/>
</dbReference>
<feature type="non-terminal residue" evidence="5">
    <location>
        <position position="1"/>
    </location>
</feature>
<reference evidence="5 6" key="1">
    <citation type="submission" date="2023-05" db="EMBL/GenBank/DDBJ databases">
        <title>B98-5 Cell Line De Novo Hybrid Assembly: An Optical Mapping Approach.</title>
        <authorList>
            <person name="Kananen K."/>
            <person name="Auerbach J.A."/>
            <person name="Kautto E."/>
            <person name="Blachly J.S."/>
        </authorList>
    </citation>
    <scope>NUCLEOTIDE SEQUENCE [LARGE SCALE GENOMIC DNA]</scope>
    <source>
        <strain evidence="5">B95-8</strain>
        <tissue evidence="5">Cell line</tissue>
    </source>
</reference>
<evidence type="ECO:0000313" key="5">
    <source>
        <dbReference type="EMBL" id="KAK2114054.1"/>
    </source>
</evidence>
<feature type="domain" description="Midasin lid" evidence="4">
    <location>
        <begin position="172"/>
        <end position="242"/>
    </location>
</feature>
<dbReference type="InterPro" id="IPR011704">
    <property type="entry name" value="ATPase_dyneun-rel_AAA"/>
</dbReference>
<dbReference type="Proteomes" id="UP001266305">
    <property type="component" value="Unassembled WGS sequence"/>
</dbReference>
<dbReference type="SUPFAM" id="SSF52540">
    <property type="entry name" value="P-loop containing nucleoside triphosphate hydrolases"/>
    <property type="match status" value="1"/>
</dbReference>
<evidence type="ECO:0000256" key="1">
    <source>
        <dbReference type="ARBA" id="ARBA00022741"/>
    </source>
</evidence>
<accession>A0ABQ9VYZ7</accession>
<organism evidence="5 6">
    <name type="scientific">Saguinus oedipus</name>
    <name type="common">Cotton-top tamarin</name>
    <name type="synonym">Oedipomidas oedipus</name>
    <dbReference type="NCBI Taxonomy" id="9490"/>
    <lineage>
        <taxon>Eukaryota</taxon>
        <taxon>Metazoa</taxon>
        <taxon>Chordata</taxon>
        <taxon>Craniata</taxon>
        <taxon>Vertebrata</taxon>
        <taxon>Euteleostomi</taxon>
        <taxon>Mammalia</taxon>
        <taxon>Eutheria</taxon>
        <taxon>Euarchontoglires</taxon>
        <taxon>Primates</taxon>
        <taxon>Haplorrhini</taxon>
        <taxon>Platyrrhini</taxon>
        <taxon>Cebidae</taxon>
        <taxon>Callitrichinae</taxon>
        <taxon>Saguinus</taxon>
    </lineage>
</organism>
<name>A0ABQ9VYZ7_SAGOE</name>
<evidence type="ECO:0000313" key="6">
    <source>
        <dbReference type="Proteomes" id="UP001266305"/>
    </source>
</evidence>
<sequence>VFAALTNQKLYSVSCHLHMETSDFLGGLRPVRQKPDDKEEIDTSRLFEWYDGPLVQAMKEDGFFLLDEISLADDSVLERLNSVLEVEKSLVLAEKGSPEDKENEVELLTAGKKFRILATMNPGGDFGKKELSPALRNRFTEIWCPQSTSREDLIQIINRNLRPGLCLGRTDSKGSDIAEVMLDFIDWLTHQEFGRKCVVSIRDILSWVNFMNKMGEEAALKRPESISTVTSFVHAACLVYIDGIGS</sequence>
<feature type="domain" description="ATPase dynein-related AAA" evidence="3">
    <location>
        <begin position="3"/>
        <end position="139"/>
    </location>
</feature>
<comment type="caution">
    <text evidence="5">The sequence shown here is derived from an EMBL/GenBank/DDBJ whole genome shotgun (WGS) entry which is preliminary data.</text>
</comment>
<proteinExistence type="predicted"/>
<feature type="non-terminal residue" evidence="5">
    <location>
        <position position="246"/>
    </location>
</feature>
<keyword evidence="2" id="KW-0067">ATP-binding</keyword>
<dbReference type="PANTHER" id="PTHR48103">
    <property type="entry name" value="MIDASIN-RELATED"/>
    <property type="match status" value="1"/>
</dbReference>
<evidence type="ECO:0000259" key="4">
    <source>
        <dbReference type="Pfam" id="PF21108"/>
    </source>
</evidence>
<evidence type="ECO:0000256" key="2">
    <source>
        <dbReference type="ARBA" id="ARBA00022840"/>
    </source>
</evidence>
<dbReference type="PANTHER" id="PTHR48103:SF2">
    <property type="entry name" value="MIDASIN"/>
    <property type="match status" value="1"/>
</dbReference>
<keyword evidence="6" id="KW-1185">Reference proteome</keyword>
<dbReference type="InterPro" id="IPR048617">
    <property type="entry name" value="MDN1_AAA_lid_4"/>
</dbReference>